<feature type="repeat" description="WD" evidence="3">
    <location>
        <begin position="16"/>
        <end position="57"/>
    </location>
</feature>
<dbReference type="Gene3D" id="2.130.10.10">
    <property type="entry name" value="YVTN repeat-like/Quinoprotein amine dehydrogenase"/>
    <property type="match status" value="3"/>
</dbReference>
<feature type="region of interest" description="Disordered" evidence="4">
    <location>
        <begin position="1148"/>
        <end position="1208"/>
    </location>
</feature>
<dbReference type="STRING" id="158441.A0A226F0T7"/>
<evidence type="ECO:0000256" key="3">
    <source>
        <dbReference type="PROSITE-ProRule" id="PRU00221"/>
    </source>
</evidence>
<dbReference type="Pfam" id="PF00400">
    <property type="entry name" value="WD40"/>
    <property type="match status" value="4"/>
</dbReference>
<evidence type="ECO:0000313" key="5">
    <source>
        <dbReference type="EMBL" id="OXA63395.1"/>
    </source>
</evidence>
<feature type="repeat" description="WD" evidence="3">
    <location>
        <begin position="631"/>
        <end position="672"/>
    </location>
</feature>
<dbReference type="OrthoDB" id="338622at2759"/>
<dbReference type="InterPro" id="IPR015943">
    <property type="entry name" value="WD40/YVTN_repeat-like_dom_sf"/>
</dbReference>
<dbReference type="SUPFAM" id="SSF50978">
    <property type="entry name" value="WD40 repeat-like"/>
    <property type="match status" value="2"/>
</dbReference>
<evidence type="ECO:0000256" key="2">
    <source>
        <dbReference type="ARBA" id="ARBA00022737"/>
    </source>
</evidence>
<gene>
    <name evidence="5" type="ORF">Fcan01_03090</name>
</gene>
<proteinExistence type="predicted"/>
<keyword evidence="6" id="KW-1185">Reference proteome</keyword>
<dbReference type="InterPro" id="IPR036322">
    <property type="entry name" value="WD40_repeat_dom_sf"/>
</dbReference>
<dbReference type="SUPFAM" id="SSF82171">
    <property type="entry name" value="DPP6 N-terminal domain-like"/>
    <property type="match status" value="1"/>
</dbReference>
<dbReference type="InterPro" id="IPR001680">
    <property type="entry name" value="WD40_rpt"/>
</dbReference>
<dbReference type="PROSITE" id="PS00678">
    <property type="entry name" value="WD_REPEATS_1"/>
    <property type="match status" value="2"/>
</dbReference>
<comment type="caution">
    <text evidence="5">The sequence shown here is derived from an EMBL/GenBank/DDBJ whole genome shotgun (WGS) entry which is preliminary data.</text>
</comment>
<dbReference type="PANTHER" id="PTHR44099">
    <property type="entry name" value="RABCONNECTIN-3B, ISOFORM A"/>
    <property type="match status" value="1"/>
</dbReference>
<protein>
    <submittedName>
        <fullName evidence="5">WD repeat-containing protein 7</fullName>
    </submittedName>
</protein>
<feature type="region of interest" description="Disordered" evidence="4">
    <location>
        <begin position="1028"/>
        <end position="1052"/>
    </location>
</feature>
<name>A0A226F0T7_FOLCA</name>
<dbReference type="GO" id="GO:0005737">
    <property type="term" value="C:cytoplasm"/>
    <property type="evidence" value="ECO:0007669"/>
    <property type="project" value="TreeGrafter"/>
</dbReference>
<dbReference type="InterPro" id="IPR049916">
    <property type="entry name" value="WDR72-like"/>
</dbReference>
<keyword evidence="1 3" id="KW-0853">WD repeat</keyword>
<evidence type="ECO:0000256" key="1">
    <source>
        <dbReference type="ARBA" id="ARBA00022574"/>
    </source>
</evidence>
<organism evidence="5 6">
    <name type="scientific">Folsomia candida</name>
    <name type="common">Springtail</name>
    <dbReference type="NCBI Taxonomy" id="158441"/>
    <lineage>
        <taxon>Eukaryota</taxon>
        <taxon>Metazoa</taxon>
        <taxon>Ecdysozoa</taxon>
        <taxon>Arthropoda</taxon>
        <taxon>Hexapoda</taxon>
        <taxon>Collembola</taxon>
        <taxon>Entomobryomorpha</taxon>
        <taxon>Isotomoidea</taxon>
        <taxon>Isotomidae</taxon>
        <taxon>Proisotominae</taxon>
        <taxon>Folsomia</taxon>
    </lineage>
</organism>
<dbReference type="PROSITE" id="PS50082">
    <property type="entry name" value="WD_REPEATS_2"/>
    <property type="match status" value="3"/>
</dbReference>
<keyword evidence="2" id="KW-0677">Repeat</keyword>
<dbReference type="PANTHER" id="PTHR44099:SF4">
    <property type="entry name" value="RABCONNECTIN-3B, ISOFORM A"/>
    <property type="match status" value="1"/>
</dbReference>
<dbReference type="InterPro" id="IPR019775">
    <property type="entry name" value="WD40_repeat_CS"/>
</dbReference>
<dbReference type="Proteomes" id="UP000198287">
    <property type="component" value="Unassembled WGS sequence"/>
</dbReference>
<feature type="compositionally biased region" description="Low complexity" evidence="4">
    <location>
        <begin position="1152"/>
        <end position="1171"/>
    </location>
</feature>
<accession>A0A226F0T7</accession>
<sequence>MSQSSSLVIPIVLWGKDAPTHSITAMTVAPDFSSIVTGCQDGQIIIWDIRQQTGPHRHSDVPSPMELDDDLNNITNVTNEMMAQGGAQLFSGEGGGPMCNQPCWEITPRCFLIGHSGTILSIAYIPMGSGSVDLVVSSSDNSELCNWDAGDGRCLESNKCANSHSRLLPYHLAFCPQDPKLFCTGYYPDVQIVDPVTLETIISLCSHVNPDWISALHVLRPNKKLDDVILATTISGTVKVWTINDQEYRERAPLHENESKQIKTKNVSTLVCCLYNNRTVLIVSDRAWEVYDAGDFSVLTSYQPRVRQEKWVGGQFISPERVIIFGSSGKSYLFKLPNNCIVDHKDFHRMGYKEEAFNYCILCVPNTKFLVSAPQYLVLQPPSTDNPQLKGSKSILLRGDCDSKLTIWNIPQVTNSQIMQLKQMAVGDENASEEAQKMLHAAFHPPEMPPKSVSSLQQAWDNLKPSPPGILDQFDTEECRGPLLTCSIYLAQQCRLVCGREDGSIVVVPATQAVMLHLLHGKHQQYEEWPMHQILLGHKGKVNCLVYPHGVHPRYDPAYLVSGGRDFSVILWDIVKCDLLHRFCVQAGEITQILVPPNECSPRVLQTVCSVSGDHSAALLSLREKKAILLASRHLFPIISIKWRPLDDFLIIGCSDGTVHVWQMETGHLDRVLYGMAAEDVLQACDENGNILAVQDTGLANPAVHFFRGLKSRNLAAIRHAAQRGLHQLHGAGQQGPLDPLDHGRQRLPPLMIQGLRTNENDPEAHVLFFDIEALIVQLLAEEYGAVSPASLEAQGLISQTEFCKILALTHSASPDAQQKIADFFGKVKDRAGDMERILKDKDKHGLLSKVKEGAEKIQAKAESALLIKQEKELNASRKNSSASLIGCEISSTSSGPRRNRSLLFESTIPMEIAQLLLSLLLGWGLDVELDGISEARLGLLKPLVPISFGQISRGYMSLMSPTWKPATKTKLEDVLKITSTLSQRVKWFTSRTHWEISNSMSTNHLLSIVALANTLMSMQNATFVPEQERVRRANRPSTKNPQNQQEDSYVSQQAASKHGWSLVATLHCCMLHEKLKTLGDFKEPLVETLAIRWQDRCVEIRDAAQALLLAELSRIGVDGRKKLVETWAPFLPNLQIGPFVNPSTANTGIISTTQNPGTGTTPVTTPSSQGDAAEDNLSVTGPGGPGSDQDFDEDVEEPSLRPSPSEFKRKQTTAIILLGVIGAEFGLSLIDLNTARTVDVGRNKGVEGFGVGNSDLARLTSKALTHLLLNPQLNQQSQKSGLTTAGPYSSLRRAAIDLIGRGFTVWEPFLEGSKVLLALLELCCEADNLVPSMSFGLPLTPQADACRTARHALTLIATARPAAFITTMAKEVARYNTLQQNAQAIQINLNNIILNRSKPEILRVIELLIEKMQSEISDLIVEVMDIVLHCVDHGHLKTRGLSDVFPVLCRFSQVSHCPTTRRISVGSKQGNLAIYELRSSKCQSITAHNSPITACAFSPDGKFLASYTCTENKMSFWQTSSGMFGLGHTQTRCVKTISTVPLPDNLKNTIRSPKLVWTGSRNVSLLLADGSENRYGV</sequence>
<dbReference type="EMBL" id="LNIX01000001">
    <property type="protein sequence ID" value="OXA63395.1"/>
    <property type="molecule type" value="Genomic_DNA"/>
</dbReference>
<dbReference type="SMART" id="SM00320">
    <property type="entry name" value="WD40"/>
    <property type="match status" value="6"/>
</dbReference>
<dbReference type="OMA" id="KQMPPRI"/>
<evidence type="ECO:0000256" key="4">
    <source>
        <dbReference type="SAM" id="MobiDB-lite"/>
    </source>
</evidence>
<reference evidence="5 6" key="1">
    <citation type="submission" date="2015-12" db="EMBL/GenBank/DDBJ databases">
        <title>The genome of Folsomia candida.</title>
        <authorList>
            <person name="Faddeeva A."/>
            <person name="Derks M.F."/>
            <person name="Anvar Y."/>
            <person name="Smit S."/>
            <person name="Van Straalen N."/>
            <person name="Roelofs D."/>
        </authorList>
    </citation>
    <scope>NUCLEOTIDE SEQUENCE [LARGE SCALE GENOMIC DNA]</scope>
    <source>
        <strain evidence="5 6">VU population</strain>
        <tissue evidence="5">Whole body</tissue>
    </source>
</reference>
<evidence type="ECO:0000313" key="6">
    <source>
        <dbReference type="Proteomes" id="UP000198287"/>
    </source>
</evidence>
<feature type="compositionally biased region" description="Polar residues" evidence="4">
    <location>
        <begin position="1036"/>
        <end position="1052"/>
    </location>
</feature>
<feature type="repeat" description="WD" evidence="3">
    <location>
        <begin position="535"/>
        <end position="574"/>
    </location>
</feature>
<dbReference type="PROSITE" id="PS50294">
    <property type="entry name" value="WD_REPEATS_REGION"/>
    <property type="match status" value="1"/>
</dbReference>